<feature type="compositionally biased region" description="Polar residues" evidence="1">
    <location>
        <begin position="105"/>
        <end position="115"/>
    </location>
</feature>
<evidence type="ECO:0000313" key="2">
    <source>
        <dbReference type="EMBL" id="ERL94958.1"/>
    </source>
</evidence>
<dbReference type="Proteomes" id="UP000030742">
    <property type="component" value="Unassembled WGS sequence"/>
</dbReference>
<protein>
    <submittedName>
        <fullName evidence="2">Uncharacterized protein</fullName>
    </submittedName>
</protein>
<organism evidence="2 3">
    <name type="scientific">Dendroctonus ponderosae</name>
    <name type="common">Mountain pine beetle</name>
    <dbReference type="NCBI Taxonomy" id="77166"/>
    <lineage>
        <taxon>Eukaryota</taxon>
        <taxon>Metazoa</taxon>
        <taxon>Ecdysozoa</taxon>
        <taxon>Arthropoda</taxon>
        <taxon>Hexapoda</taxon>
        <taxon>Insecta</taxon>
        <taxon>Pterygota</taxon>
        <taxon>Neoptera</taxon>
        <taxon>Endopterygota</taxon>
        <taxon>Coleoptera</taxon>
        <taxon>Polyphaga</taxon>
        <taxon>Cucujiformia</taxon>
        <taxon>Curculionidae</taxon>
        <taxon>Scolytinae</taxon>
        <taxon>Dendroctonus</taxon>
    </lineage>
</organism>
<dbReference type="EMBL" id="KB632402">
    <property type="protein sequence ID" value="ERL94958.1"/>
    <property type="molecule type" value="Genomic_DNA"/>
</dbReference>
<sequence>MTATTSKARYLLQAYYPLLTGQLFLRTKVRAYKQLIRPVLTYGSLAWSTASACQKHKLAVIQNRILRIAAKAPHFVRNSTLQRGLKTDDLLDHIRNLTLKFLDNTRQSKNPTVRSGLTPGKSKLTHKNQSQENLERKTSQ</sequence>
<proteinExistence type="predicted"/>
<evidence type="ECO:0000313" key="3">
    <source>
        <dbReference type="Proteomes" id="UP000030742"/>
    </source>
</evidence>
<name>U4UR27_DENPD</name>
<dbReference type="STRING" id="77166.U4UR27"/>
<reference evidence="2 3" key="1">
    <citation type="journal article" date="2013" name="Genome Biol.">
        <title>Draft genome of the mountain pine beetle, Dendroctonus ponderosae Hopkins, a major forest pest.</title>
        <authorList>
            <person name="Keeling C.I."/>
            <person name="Yuen M.M."/>
            <person name="Liao N.Y."/>
            <person name="Docking T.R."/>
            <person name="Chan S.K."/>
            <person name="Taylor G.A."/>
            <person name="Palmquist D.L."/>
            <person name="Jackman S.D."/>
            <person name="Nguyen A."/>
            <person name="Li M."/>
            <person name="Henderson H."/>
            <person name="Janes J.K."/>
            <person name="Zhao Y."/>
            <person name="Pandoh P."/>
            <person name="Moore R."/>
            <person name="Sperling F.A."/>
            <person name="Huber D.P."/>
            <person name="Birol I."/>
            <person name="Jones S.J."/>
            <person name="Bohlmann J."/>
        </authorList>
    </citation>
    <scope>NUCLEOTIDE SEQUENCE</scope>
</reference>
<evidence type="ECO:0000256" key="1">
    <source>
        <dbReference type="SAM" id="MobiDB-lite"/>
    </source>
</evidence>
<gene>
    <name evidence="2" type="ORF">D910_12230</name>
</gene>
<accession>U4UR27</accession>
<feature type="region of interest" description="Disordered" evidence="1">
    <location>
        <begin position="105"/>
        <end position="140"/>
    </location>
</feature>
<dbReference type="AlphaFoldDB" id="U4UR27"/>